<dbReference type="SUPFAM" id="SSF52788">
    <property type="entry name" value="Phosphotyrosine protein phosphatases I"/>
    <property type="match status" value="1"/>
</dbReference>
<gene>
    <name evidence="7" type="ORF">A8L45_06990</name>
</gene>
<evidence type="ECO:0000256" key="4">
    <source>
        <dbReference type="ARBA" id="ARBA00022912"/>
    </source>
</evidence>
<dbReference type="Pfam" id="PF01451">
    <property type="entry name" value="LMWPc"/>
    <property type="match status" value="1"/>
</dbReference>
<dbReference type="Proteomes" id="UP000094936">
    <property type="component" value="Unassembled WGS sequence"/>
</dbReference>
<organism evidence="7 8">
    <name type="scientific">Veronia pacifica</name>
    <dbReference type="NCBI Taxonomy" id="1080227"/>
    <lineage>
        <taxon>Bacteria</taxon>
        <taxon>Pseudomonadati</taxon>
        <taxon>Pseudomonadota</taxon>
        <taxon>Gammaproteobacteria</taxon>
        <taxon>Vibrionales</taxon>
        <taxon>Vibrionaceae</taxon>
        <taxon>Veronia</taxon>
    </lineage>
</organism>
<keyword evidence="4" id="KW-0904">Protein phosphatase</keyword>
<evidence type="ECO:0000256" key="3">
    <source>
        <dbReference type="ARBA" id="ARBA00022801"/>
    </source>
</evidence>
<dbReference type="EMBL" id="LYBM01000009">
    <property type="protein sequence ID" value="ODA34287.1"/>
    <property type="molecule type" value="Genomic_DNA"/>
</dbReference>
<keyword evidence="8" id="KW-1185">Reference proteome</keyword>
<evidence type="ECO:0000313" key="7">
    <source>
        <dbReference type="EMBL" id="ODA34287.1"/>
    </source>
</evidence>
<sequence>MSRELKEKPSVLVVCMGNICRSPTGEAVLKKLAADRGVDILVDSAGTINYHQGSSPDPRSVAAGEARGYSFSGMHARQVEQSDFARFDLILAADRDNLNDLLRQCPAEYRHKVTLFLSHGNSETDEVPDPYFGGSRGFENVLDLIEDAAESILDKLSPTASAG</sequence>
<proteinExistence type="inferred from homology"/>
<comment type="caution">
    <text evidence="7">The sequence shown here is derived from an EMBL/GenBank/DDBJ whole genome shotgun (WGS) entry which is preliminary data.</text>
</comment>
<dbReference type="PANTHER" id="PTHR11717">
    <property type="entry name" value="LOW MOLECULAR WEIGHT PROTEIN TYROSINE PHOSPHATASE"/>
    <property type="match status" value="1"/>
</dbReference>
<evidence type="ECO:0000313" key="8">
    <source>
        <dbReference type="Proteomes" id="UP000094936"/>
    </source>
</evidence>
<dbReference type="InterPro" id="IPR017867">
    <property type="entry name" value="Tyr_phospatase_low_mol_wt"/>
</dbReference>
<dbReference type="GO" id="GO:0004725">
    <property type="term" value="F:protein tyrosine phosphatase activity"/>
    <property type="evidence" value="ECO:0007669"/>
    <property type="project" value="UniProtKB-EC"/>
</dbReference>
<dbReference type="EC" id="3.1.3.48" evidence="2"/>
<evidence type="ECO:0000256" key="5">
    <source>
        <dbReference type="PIRSR" id="PIRSR617867-1"/>
    </source>
</evidence>
<accession>A0A1C3EM07</accession>
<dbReference type="SMART" id="SM00226">
    <property type="entry name" value="LMWPc"/>
    <property type="match status" value="1"/>
</dbReference>
<feature type="active site" evidence="5">
    <location>
        <position position="21"/>
    </location>
</feature>
<dbReference type="STRING" id="1080227.A8L45_06990"/>
<dbReference type="InterPro" id="IPR050438">
    <property type="entry name" value="LMW_PTPase"/>
</dbReference>
<evidence type="ECO:0000256" key="1">
    <source>
        <dbReference type="ARBA" id="ARBA00011063"/>
    </source>
</evidence>
<dbReference type="PANTHER" id="PTHR11717:SF7">
    <property type="entry name" value="LOW MOLECULAR WEIGHT PHOSPHOTYROSINE PROTEIN PHOSPHATASE"/>
    <property type="match status" value="1"/>
</dbReference>
<evidence type="ECO:0000259" key="6">
    <source>
        <dbReference type="SMART" id="SM00226"/>
    </source>
</evidence>
<dbReference type="InterPro" id="IPR023485">
    <property type="entry name" value="Ptyr_pPase"/>
</dbReference>
<feature type="active site" description="Nucleophile" evidence="5">
    <location>
        <position position="15"/>
    </location>
</feature>
<dbReference type="InterPro" id="IPR036196">
    <property type="entry name" value="Ptyr_pPase_sf"/>
</dbReference>
<evidence type="ECO:0000256" key="2">
    <source>
        <dbReference type="ARBA" id="ARBA00013064"/>
    </source>
</evidence>
<dbReference type="Gene3D" id="3.40.50.2300">
    <property type="match status" value="1"/>
</dbReference>
<name>A0A1C3EM07_9GAMM</name>
<feature type="domain" description="Phosphotyrosine protein phosphatase I" evidence="6">
    <location>
        <begin position="9"/>
        <end position="155"/>
    </location>
</feature>
<keyword evidence="3" id="KW-0378">Hydrolase</keyword>
<dbReference type="OrthoDB" id="9784339at2"/>
<protein>
    <recommendedName>
        <fullName evidence="2">protein-tyrosine-phosphatase</fullName>
        <ecNumber evidence="2">3.1.3.48</ecNumber>
    </recommendedName>
</protein>
<dbReference type="CDD" id="cd16343">
    <property type="entry name" value="LMWPTP"/>
    <property type="match status" value="1"/>
</dbReference>
<dbReference type="PRINTS" id="PR00719">
    <property type="entry name" value="LMWPTPASE"/>
</dbReference>
<reference evidence="7 8" key="1">
    <citation type="submission" date="2016-05" db="EMBL/GenBank/DDBJ databases">
        <title>Genomic Taxonomy of the Vibrionaceae.</title>
        <authorList>
            <person name="Gomez-Gil B."/>
            <person name="Enciso-Ibarra J."/>
        </authorList>
    </citation>
    <scope>NUCLEOTIDE SEQUENCE [LARGE SCALE GENOMIC DNA]</scope>
    <source>
        <strain evidence="7 8">CAIM 1920</strain>
    </source>
</reference>
<feature type="active site" description="Proton donor" evidence="5">
    <location>
        <position position="129"/>
    </location>
</feature>
<dbReference type="RefSeq" id="WP_068900620.1">
    <property type="nucleotide sequence ID" value="NZ_JBHUIF010000009.1"/>
</dbReference>
<comment type="similarity">
    <text evidence="1">Belongs to the low molecular weight phosphotyrosine protein phosphatase family.</text>
</comment>
<dbReference type="AlphaFoldDB" id="A0A1C3EM07"/>